<dbReference type="Proteomes" id="UP000092124">
    <property type="component" value="Unassembled WGS sequence"/>
</dbReference>
<feature type="non-terminal residue" evidence="2">
    <location>
        <position position="1"/>
    </location>
</feature>
<protein>
    <submittedName>
        <fullName evidence="2">Uncharacterized protein</fullName>
    </submittedName>
</protein>
<keyword evidence="3" id="KW-1185">Reference proteome</keyword>
<evidence type="ECO:0000256" key="1">
    <source>
        <dbReference type="SAM" id="MobiDB-lite"/>
    </source>
</evidence>
<reference evidence="2 3" key="1">
    <citation type="submission" date="2016-06" db="EMBL/GenBank/DDBJ databases">
        <title>The Draft Genome Sequence and Annotation of the Desert Woodrat Neotoma lepida.</title>
        <authorList>
            <person name="Campbell M."/>
            <person name="Oakeson K.F."/>
            <person name="Yandell M."/>
            <person name="Halpert J.R."/>
            <person name="Dearing D."/>
        </authorList>
    </citation>
    <scope>NUCLEOTIDE SEQUENCE [LARGE SCALE GENOMIC DNA]</scope>
    <source>
        <strain evidence="2">417</strain>
        <tissue evidence="2">Liver</tissue>
    </source>
</reference>
<accession>A0A1A6GZY5</accession>
<feature type="non-terminal residue" evidence="2">
    <location>
        <position position="98"/>
    </location>
</feature>
<feature type="region of interest" description="Disordered" evidence="1">
    <location>
        <begin position="1"/>
        <end position="50"/>
    </location>
</feature>
<gene>
    <name evidence="2" type="ORF">A6R68_13869</name>
</gene>
<dbReference type="AlphaFoldDB" id="A0A1A6GZY5"/>
<feature type="compositionally biased region" description="Basic and acidic residues" evidence="1">
    <location>
        <begin position="15"/>
        <end position="50"/>
    </location>
</feature>
<evidence type="ECO:0000313" key="3">
    <source>
        <dbReference type="Proteomes" id="UP000092124"/>
    </source>
</evidence>
<name>A0A1A6GZY5_NEOLE</name>
<evidence type="ECO:0000313" key="2">
    <source>
        <dbReference type="EMBL" id="OBS71554.1"/>
    </source>
</evidence>
<organism evidence="2 3">
    <name type="scientific">Neotoma lepida</name>
    <name type="common">Desert woodrat</name>
    <dbReference type="NCBI Taxonomy" id="56216"/>
    <lineage>
        <taxon>Eukaryota</taxon>
        <taxon>Metazoa</taxon>
        <taxon>Chordata</taxon>
        <taxon>Craniata</taxon>
        <taxon>Vertebrata</taxon>
        <taxon>Euteleostomi</taxon>
        <taxon>Mammalia</taxon>
        <taxon>Eutheria</taxon>
        <taxon>Euarchontoglires</taxon>
        <taxon>Glires</taxon>
        <taxon>Rodentia</taxon>
        <taxon>Myomorpha</taxon>
        <taxon>Muroidea</taxon>
        <taxon>Cricetidae</taxon>
        <taxon>Neotominae</taxon>
        <taxon>Neotoma</taxon>
    </lineage>
</organism>
<sequence>VIGGKADTLIQQAKSETRREAEEAKSQARDPRLGQKPGRDDSISKGLQKRESVLTLGMAKAKMKPKNQFPAPAPKKTEVIADHILLPRPFHGDGNRLR</sequence>
<comment type="caution">
    <text evidence="2">The sequence shown here is derived from an EMBL/GenBank/DDBJ whole genome shotgun (WGS) entry which is preliminary data.</text>
</comment>
<proteinExistence type="predicted"/>
<dbReference type="STRING" id="56216.A0A1A6GZY5"/>
<dbReference type="EMBL" id="LZPO01056416">
    <property type="protein sequence ID" value="OBS71554.1"/>
    <property type="molecule type" value="Genomic_DNA"/>
</dbReference>